<evidence type="ECO:0000256" key="11">
    <source>
        <dbReference type="ARBA" id="ARBA00048996"/>
    </source>
</evidence>
<comment type="similarity">
    <text evidence="4 12">Belongs to the dihydroorotate dehydrogenase family. Type 1 subfamily.</text>
</comment>
<keyword evidence="7 12" id="KW-0285">Flavoprotein</keyword>
<feature type="binding site" evidence="12">
    <location>
        <position position="190"/>
    </location>
    <ligand>
        <name>FMN</name>
        <dbReference type="ChEBI" id="CHEBI:58210"/>
    </ligand>
</feature>
<dbReference type="FunFam" id="3.20.20.70:FF:000027">
    <property type="entry name" value="Dihydropyrimidine dehydrogenase [NADP(+)]"/>
    <property type="match status" value="1"/>
</dbReference>
<dbReference type="GO" id="GO:0004589">
    <property type="term" value="F:dihydroorotate dehydrogenase (NAD+) activity"/>
    <property type="evidence" value="ECO:0007669"/>
    <property type="project" value="UniProtKB-EC"/>
</dbReference>
<dbReference type="InterPro" id="IPR012135">
    <property type="entry name" value="Dihydroorotate_DH_1_2"/>
</dbReference>
<comment type="pathway">
    <text evidence="3">Pyrimidine metabolism; UMP biosynthesis via de novo pathway; orotate from (S)-dihydroorotate (NAD(+) route): step 1/1.</text>
</comment>
<dbReference type="AlphaFoldDB" id="A0A2R6AWJ5"/>
<protein>
    <recommendedName>
        <fullName evidence="12">Dihydroorotate dehydrogenase</fullName>
        <shortName evidence="12">DHOD</shortName>
        <shortName evidence="12">DHODase</shortName>
        <shortName evidence="12">DHOdehase</shortName>
        <ecNumber evidence="12">1.3.-.-</ecNumber>
    </recommendedName>
</protein>
<proteinExistence type="inferred from homology"/>
<dbReference type="InterPro" id="IPR049622">
    <property type="entry name" value="Dihydroorotate_DH_I"/>
</dbReference>
<keyword evidence="10 12" id="KW-0560">Oxidoreductase</keyword>
<evidence type="ECO:0000259" key="13">
    <source>
        <dbReference type="Pfam" id="PF01180"/>
    </source>
</evidence>
<name>A0A2R6AWJ5_9ARCH</name>
<dbReference type="PANTHER" id="PTHR43073:SF2">
    <property type="entry name" value="DIHYDROPYRIMIDINE DEHYDROGENASE [NADP(+)]"/>
    <property type="match status" value="1"/>
</dbReference>
<comment type="catalytic activity">
    <reaction evidence="11">
        <text>(S)-dihydroorotate + NAD(+) = orotate + NADH + H(+)</text>
        <dbReference type="Rhea" id="RHEA:13513"/>
        <dbReference type="ChEBI" id="CHEBI:15378"/>
        <dbReference type="ChEBI" id="CHEBI:30839"/>
        <dbReference type="ChEBI" id="CHEBI:30864"/>
        <dbReference type="ChEBI" id="CHEBI:57540"/>
        <dbReference type="ChEBI" id="CHEBI:57945"/>
        <dbReference type="EC" id="1.3.1.14"/>
    </reaction>
</comment>
<dbReference type="Proteomes" id="UP000240322">
    <property type="component" value="Unassembled WGS sequence"/>
</dbReference>
<dbReference type="GO" id="GO:0044205">
    <property type="term" value="P:'de novo' UMP biosynthetic process"/>
    <property type="evidence" value="ECO:0007669"/>
    <property type="project" value="UniProtKB-UniRule"/>
</dbReference>
<evidence type="ECO:0000256" key="7">
    <source>
        <dbReference type="ARBA" id="ARBA00022630"/>
    </source>
</evidence>
<evidence type="ECO:0000256" key="8">
    <source>
        <dbReference type="ARBA" id="ARBA00022643"/>
    </source>
</evidence>
<organism evidence="14 15">
    <name type="scientific">Candidatus Marsarchaeota G2 archaeon OSP_D</name>
    <dbReference type="NCBI Taxonomy" id="1978157"/>
    <lineage>
        <taxon>Archaea</taxon>
        <taxon>Candidatus Marsarchaeota</taxon>
        <taxon>Candidatus Marsarchaeota group 2</taxon>
    </lineage>
</organism>
<evidence type="ECO:0000256" key="5">
    <source>
        <dbReference type="ARBA" id="ARBA00011669"/>
    </source>
</evidence>
<dbReference type="HAMAP" id="MF_00224">
    <property type="entry name" value="DHO_dh_type1"/>
    <property type="match status" value="1"/>
</dbReference>
<comment type="caution">
    <text evidence="12">Lacks conserved residue(s) required for the propagation of feature annotation.</text>
</comment>
<keyword evidence="6 12" id="KW-0963">Cytoplasm</keyword>
<feature type="binding site" evidence="12">
    <location>
        <position position="125"/>
    </location>
    <ligand>
        <name>FMN</name>
        <dbReference type="ChEBI" id="CHEBI:58210"/>
    </ligand>
</feature>
<evidence type="ECO:0000256" key="4">
    <source>
        <dbReference type="ARBA" id="ARBA00008008"/>
    </source>
</evidence>
<comment type="caution">
    <text evidence="14">The sequence shown here is derived from an EMBL/GenBank/DDBJ whole genome shotgun (WGS) entry which is preliminary data.</text>
</comment>
<keyword evidence="9 12" id="KW-0665">Pyrimidine biosynthesis</keyword>
<dbReference type="InterPro" id="IPR024920">
    <property type="entry name" value="Dihydroorotate_DH_1"/>
</dbReference>
<evidence type="ECO:0000313" key="14">
    <source>
        <dbReference type="EMBL" id="PSN90760.1"/>
    </source>
</evidence>
<feature type="binding site" evidence="12">
    <location>
        <begin position="243"/>
        <end position="244"/>
    </location>
    <ligand>
        <name>FMN</name>
        <dbReference type="ChEBI" id="CHEBI:58210"/>
    </ligand>
</feature>
<feature type="binding site" evidence="12">
    <location>
        <begin position="45"/>
        <end position="46"/>
    </location>
    <ligand>
        <name>FMN</name>
        <dbReference type="ChEBI" id="CHEBI:58210"/>
    </ligand>
</feature>
<keyword evidence="8 12" id="KW-0288">FMN</keyword>
<evidence type="ECO:0000256" key="1">
    <source>
        <dbReference type="ARBA" id="ARBA00003616"/>
    </source>
</evidence>
<dbReference type="CDD" id="cd04740">
    <property type="entry name" value="DHOD_1B_like"/>
    <property type="match status" value="1"/>
</dbReference>
<gene>
    <name evidence="12" type="primary">pyrD</name>
    <name evidence="14" type="ORF">B9Q03_06040</name>
</gene>
<comment type="cofactor">
    <cofactor evidence="12">
        <name>FMN</name>
        <dbReference type="ChEBI" id="CHEBI:58210"/>
    </cofactor>
    <text evidence="12">Binds 1 FMN per subunit.</text>
</comment>
<dbReference type="PIRSF" id="PIRSF000164">
    <property type="entry name" value="DHO_oxidase"/>
    <property type="match status" value="1"/>
</dbReference>
<feature type="binding site" evidence="12">
    <location>
        <begin position="69"/>
        <end position="73"/>
    </location>
    <ligand>
        <name>substrate</name>
    </ligand>
</feature>
<comment type="subcellular location">
    <subcellularLocation>
        <location evidence="2 12">Cytoplasm</location>
    </subcellularLocation>
</comment>
<evidence type="ECO:0000256" key="10">
    <source>
        <dbReference type="ARBA" id="ARBA00023002"/>
    </source>
</evidence>
<dbReference type="NCBIfam" id="NF005574">
    <property type="entry name" value="PRK07259.1"/>
    <property type="match status" value="1"/>
</dbReference>
<dbReference type="GO" id="GO:0005737">
    <property type="term" value="C:cytoplasm"/>
    <property type="evidence" value="ECO:0007669"/>
    <property type="project" value="UniProtKB-SubCell"/>
</dbReference>
<feature type="active site" description="Nucleophile" evidence="12">
    <location>
        <position position="128"/>
    </location>
</feature>
<feature type="domain" description="Dihydroorotate dehydrogenase catalytic" evidence="13">
    <location>
        <begin position="10"/>
        <end position="286"/>
    </location>
</feature>
<dbReference type="GO" id="GO:0002058">
    <property type="term" value="F:uracil binding"/>
    <property type="evidence" value="ECO:0007669"/>
    <property type="project" value="TreeGrafter"/>
</dbReference>
<feature type="binding site" evidence="12">
    <location>
        <begin position="191"/>
        <end position="192"/>
    </location>
    <ligand>
        <name>substrate</name>
    </ligand>
</feature>
<dbReference type="UniPathway" id="UPA00070"/>
<dbReference type="EC" id="1.3.-.-" evidence="12"/>
<dbReference type="EMBL" id="NEXE01000048">
    <property type="protein sequence ID" value="PSN90760.1"/>
    <property type="molecule type" value="Genomic_DNA"/>
</dbReference>
<dbReference type="PANTHER" id="PTHR43073">
    <property type="entry name" value="DIHYDROPYRIMIDINE DEHYDROGENASE [NADP(+)]"/>
    <property type="match status" value="1"/>
</dbReference>
<dbReference type="InterPro" id="IPR013785">
    <property type="entry name" value="Aldolase_TIM"/>
</dbReference>
<dbReference type="GO" id="GO:0050661">
    <property type="term" value="F:NADP binding"/>
    <property type="evidence" value="ECO:0007669"/>
    <property type="project" value="TreeGrafter"/>
</dbReference>
<comment type="catalytic activity">
    <reaction evidence="12">
        <text>(S)-dihydroorotate + A = orotate + AH2</text>
        <dbReference type="Rhea" id="RHEA:18073"/>
        <dbReference type="ChEBI" id="CHEBI:13193"/>
        <dbReference type="ChEBI" id="CHEBI:17499"/>
        <dbReference type="ChEBI" id="CHEBI:30839"/>
        <dbReference type="ChEBI" id="CHEBI:30864"/>
    </reaction>
</comment>
<dbReference type="GO" id="GO:0006212">
    <property type="term" value="P:uracil catabolic process"/>
    <property type="evidence" value="ECO:0007669"/>
    <property type="project" value="TreeGrafter"/>
</dbReference>
<dbReference type="Pfam" id="PF01180">
    <property type="entry name" value="DHO_dh"/>
    <property type="match status" value="1"/>
</dbReference>
<evidence type="ECO:0000256" key="3">
    <source>
        <dbReference type="ARBA" id="ARBA00004715"/>
    </source>
</evidence>
<evidence type="ECO:0000256" key="9">
    <source>
        <dbReference type="ARBA" id="ARBA00022975"/>
    </source>
</evidence>
<feature type="binding site" evidence="12">
    <location>
        <position position="21"/>
    </location>
    <ligand>
        <name>FMN</name>
        <dbReference type="ChEBI" id="CHEBI:58210"/>
    </ligand>
</feature>
<dbReference type="InterPro" id="IPR033888">
    <property type="entry name" value="DHOD_1B"/>
</dbReference>
<comment type="subunit">
    <text evidence="5">Heterotetramer of 2 PyrK and 2 PyrD type B subunits.</text>
</comment>
<evidence type="ECO:0000256" key="6">
    <source>
        <dbReference type="ARBA" id="ARBA00022490"/>
    </source>
</evidence>
<feature type="binding site" evidence="12">
    <location>
        <position position="164"/>
    </location>
    <ligand>
        <name>FMN</name>
        <dbReference type="ChEBI" id="CHEBI:58210"/>
    </ligand>
</feature>
<accession>A0A2R6AWJ5</accession>
<dbReference type="InterPro" id="IPR005720">
    <property type="entry name" value="Dihydroorotate_DH_cat"/>
</dbReference>
<feature type="binding site" evidence="12">
    <location>
        <position position="125"/>
    </location>
    <ligand>
        <name>substrate</name>
    </ligand>
</feature>
<reference evidence="14 15" key="1">
    <citation type="submission" date="2017-04" db="EMBL/GenBank/DDBJ databases">
        <title>Novel microbial lineages endemic to geothermal iron-oxide mats fill important gaps in the evolutionary history of Archaea.</title>
        <authorList>
            <person name="Jay Z.J."/>
            <person name="Beam J.P."/>
            <person name="Dlakic M."/>
            <person name="Rusch D.B."/>
            <person name="Kozubal M.A."/>
            <person name="Inskeep W.P."/>
        </authorList>
    </citation>
    <scope>NUCLEOTIDE SEQUENCE [LARGE SCALE GENOMIC DNA]</scope>
    <source>
        <strain evidence="14">OSP_D</strain>
    </source>
</reference>
<sequence>MLNISCWVGNLILQSPFVLASGIAGNEYSLLLRALRSGASAVVTKTIFKDERNGYPPPIYYESPNYSINAVGLPGKGVDRFLEHIRRAKTLEKPVIVSVGGTSIEEYGSVAAAVAKSGADGVEINLSCPHVEGTGTEFGSDPELIRRVVEEVKSAVGDKPVFAKLTPNTHSIEGLGLAAVEAGADGLTAVNTLRGMVFDSVLEEPVLSNVYGGVSGRALHPVAVYCVYALRKALPHTPIFGVGGVYEVSDALDFFLAGADAVQVGTSISQRGYGVFEELKKDLVDYLERKGYASFEEFVRKKRRWF</sequence>
<dbReference type="SUPFAM" id="SSF51395">
    <property type="entry name" value="FMN-linked oxidoreductases"/>
    <property type="match status" value="1"/>
</dbReference>
<feature type="binding site" evidence="12">
    <location>
        <position position="45"/>
    </location>
    <ligand>
        <name>substrate</name>
    </ligand>
</feature>
<evidence type="ECO:0000256" key="12">
    <source>
        <dbReference type="HAMAP-Rule" id="MF_00224"/>
    </source>
</evidence>
<dbReference type="Gene3D" id="3.20.20.70">
    <property type="entry name" value="Aldolase class I"/>
    <property type="match status" value="1"/>
</dbReference>
<dbReference type="GO" id="GO:0006210">
    <property type="term" value="P:thymine catabolic process"/>
    <property type="evidence" value="ECO:0007669"/>
    <property type="project" value="TreeGrafter"/>
</dbReference>
<feature type="binding site" evidence="12">
    <location>
        <begin position="265"/>
        <end position="266"/>
    </location>
    <ligand>
        <name>FMN</name>
        <dbReference type="ChEBI" id="CHEBI:58210"/>
    </ligand>
</feature>
<feature type="binding site" evidence="12">
    <location>
        <position position="216"/>
    </location>
    <ligand>
        <name>FMN</name>
        <dbReference type="ChEBI" id="CHEBI:58210"/>
    </ligand>
</feature>
<dbReference type="NCBIfam" id="TIGR01037">
    <property type="entry name" value="pyrD_sub1_fam"/>
    <property type="match status" value="1"/>
</dbReference>
<evidence type="ECO:0000256" key="2">
    <source>
        <dbReference type="ARBA" id="ARBA00004496"/>
    </source>
</evidence>
<comment type="function">
    <text evidence="1">Catalyzes the conversion of dihydroorotate to orotate with NAD(+) as electron acceptor.</text>
</comment>
<evidence type="ECO:0000313" key="15">
    <source>
        <dbReference type="Proteomes" id="UP000240322"/>
    </source>
</evidence>